<reference evidence="3" key="1">
    <citation type="journal article" date="2019" name="Int. J. Syst. Evol. Microbiol.">
        <title>The Global Catalogue of Microorganisms (GCM) 10K type strain sequencing project: providing services to taxonomists for standard genome sequencing and annotation.</title>
        <authorList>
            <consortium name="The Broad Institute Genomics Platform"/>
            <consortium name="The Broad Institute Genome Sequencing Center for Infectious Disease"/>
            <person name="Wu L."/>
            <person name="Ma J."/>
        </authorList>
    </citation>
    <scope>NUCLEOTIDE SEQUENCE [LARGE SCALE GENOMIC DNA]</scope>
    <source>
        <strain evidence="3">CGMCC 4.1648</strain>
    </source>
</reference>
<organism evidence="2 3">
    <name type="scientific">Streptomyces coeruleoprunus</name>
    <dbReference type="NCBI Taxonomy" id="285563"/>
    <lineage>
        <taxon>Bacteria</taxon>
        <taxon>Bacillati</taxon>
        <taxon>Actinomycetota</taxon>
        <taxon>Actinomycetes</taxon>
        <taxon>Kitasatosporales</taxon>
        <taxon>Streptomycetaceae</taxon>
        <taxon>Streptomyces</taxon>
    </lineage>
</organism>
<feature type="transmembrane region" description="Helical" evidence="1">
    <location>
        <begin position="238"/>
        <end position="259"/>
    </location>
</feature>
<dbReference type="Proteomes" id="UP001595829">
    <property type="component" value="Unassembled WGS sequence"/>
</dbReference>
<feature type="transmembrane region" description="Helical" evidence="1">
    <location>
        <begin position="45"/>
        <end position="66"/>
    </location>
</feature>
<dbReference type="RefSeq" id="WP_345691615.1">
    <property type="nucleotide sequence ID" value="NZ_BAABIT010000001.1"/>
</dbReference>
<dbReference type="EMBL" id="JBHSJD010000001">
    <property type="protein sequence ID" value="MFC5020554.1"/>
    <property type="molecule type" value="Genomic_DNA"/>
</dbReference>
<proteinExistence type="predicted"/>
<feature type="transmembrane region" description="Helical" evidence="1">
    <location>
        <begin position="133"/>
        <end position="150"/>
    </location>
</feature>
<protein>
    <recommendedName>
        <fullName evidence="4">Integral membrane protein</fullName>
    </recommendedName>
</protein>
<evidence type="ECO:0000313" key="3">
    <source>
        <dbReference type="Proteomes" id="UP001595829"/>
    </source>
</evidence>
<feature type="transmembrane region" description="Helical" evidence="1">
    <location>
        <begin position="196"/>
        <end position="217"/>
    </location>
</feature>
<feature type="transmembrane region" description="Helical" evidence="1">
    <location>
        <begin position="95"/>
        <end position="113"/>
    </location>
</feature>
<keyword evidence="3" id="KW-1185">Reference proteome</keyword>
<feature type="transmembrane region" description="Helical" evidence="1">
    <location>
        <begin position="170"/>
        <end position="190"/>
    </location>
</feature>
<gene>
    <name evidence="2" type="ORF">ACFPM3_00090</name>
</gene>
<comment type="caution">
    <text evidence="2">The sequence shown here is derived from an EMBL/GenBank/DDBJ whole genome shotgun (WGS) entry which is preliminary data.</text>
</comment>
<keyword evidence="1" id="KW-0472">Membrane</keyword>
<evidence type="ECO:0008006" key="4">
    <source>
        <dbReference type="Google" id="ProtNLM"/>
    </source>
</evidence>
<name>A0ABV9X4V6_9ACTN</name>
<accession>A0ABV9X4V6</accession>
<evidence type="ECO:0000256" key="1">
    <source>
        <dbReference type="SAM" id="Phobius"/>
    </source>
</evidence>
<keyword evidence="1" id="KW-1133">Transmembrane helix</keyword>
<keyword evidence="1" id="KW-0812">Transmembrane</keyword>
<feature type="transmembrane region" description="Helical" evidence="1">
    <location>
        <begin position="265"/>
        <end position="285"/>
    </location>
</feature>
<sequence length="300" mass="33220">MPGPRLPYGPGPGWGRPSLWQRFRDDEWPTLREVLSYLRAGKGCVLLAFLCCVWPTLFVVIGYPLARWARILARRVFPVHSRSITDPDVIRTQKVRAWVAAVASFLILAAYGTAEDWEQAQEQFFMRLTLTPWLLLLTTPLVVLVLFLLAPASARPGMRRGIWPAGRSALCYFGAFTATPLLFLGGMYVAELMEQNLLGLAVRIAVLLPPLWTLLFVGFASGRAVRTAFNTTEVHPTLPALLTGVLVWELAAVNLLFGGPPPGPPAVQILALLCGPASVTAVAWWEVHRLRTRYGVSLRR</sequence>
<evidence type="ECO:0000313" key="2">
    <source>
        <dbReference type="EMBL" id="MFC5020554.1"/>
    </source>
</evidence>